<comment type="caution">
    <text evidence="2">The sequence shown here is derived from an EMBL/GenBank/DDBJ whole genome shotgun (WGS) entry which is preliminary data.</text>
</comment>
<evidence type="ECO:0000313" key="2">
    <source>
        <dbReference type="EMBL" id="MEM0517067.1"/>
    </source>
</evidence>
<evidence type="ECO:0000313" key="4">
    <source>
        <dbReference type="Proteomes" id="UP001388259"/>
    </source>
</evidence>
<dbReference type="AlphaFoldDB" id="A0AB35YPK1"/>
<dbReference type="EMBL" id="JAZBJM010000001">
    <property type="protein sequence ID" value="MEM0517067.1"/>
    <property type="molecule type" value="Genomic_DNA"/>
</dbReference>
<dbReference type="PANTHER" id="PTHR33360">
    <property type="entry name" value="TRANSPOSASE FOR INSERTION SEQUENCE ELEMENT IS200"/>
    <property type="match status" value="1"/>
</dbReference>
<dbReference type="Proteomes" id="UP001388259">
    <property type="component" value="Unassembled WGS sequence"/>
</dbReference>
<keyword evidence="5" id="KW-1185">Reference proteome</keyword>
<dbReference type="SUPFAM" id="SSF143422">
    <property type="entry name" value="Transposase IS200-like"/>
    <property type="match status" value="1"/>
</dbReference>
<evidence type="ECO:0000313" key="5">
    <source>
        <dbReference type="Proteomes" id="UP001390963"/>
    </source>
</evidence>
<dbReference type="InterPro" id="IPR002686">
    <property type="entry name" value="Transposase_17"/>
</dbReference>
<dbReference type="Proteomes" id="UP001390963">
    <property type="component" value="Unassembled WGS sequence"/>
</dbReference>
<dbReference type="Pfam" id="PF01797">
    <property type="entry name" value="Y1_Tnp"/>
    <property type="match status" value="1"/>
</dbReference>
<dbReference type="PANTHER" id="PTHR33360:SF2">
    <property type="entry name" value="TRANSPOSASE FOR INSERTION SEQUENCE ELEMENT IS200"/>
    <property type="match status" value="1"/>
</dbReference>
<feature type="domain" description="Transposase IS200-like" evidence="1">
    <location>
        <begin position="6"/>
        <end position="120"/>
    </location>
</feature>
<reference evidence="2 5" key="1">
    <citation type="submission" date="2024-01" db="EMBL/GenBank/DDBJ databases">
        <title>Aequorivita flavus sp. nov., isolated from deep-sea sediment.</title>
        <authorList>
            <person name="Chen X."/>
        </authorList>
    </citation>
    <scope>NUCLEOTIDE SEQUENCE</scope>
    <source>
        <strain evidence="2">MCCC 1A16923</strain>
        <strain evidence="3 5">MCCC 1A16935</strain>
    </source>
</reference>
<protein>
    <submittedName>
        <fullName evidence="2">IS200/IS605 family transposase</fullName>
    </submittedName>
</protein>
<organism evidence="2 4">
    <name type="scientific">Aequorivita flava</name>
    <dbReference type="NCBI Taxonomy" id="3114371"/>
    <lineage>
        <taxon>Bacteria</taxon>
        <taxon>Pseudomonadati</taxon>
        <taxon>Bacteroidota</taxon>
        <taxon>Flavobacteriia</taxon>
        <taxon>Flavobacteriales</taxon>
        <taxon>Flavobacteriaceae</taxon>
        <taxon>Aequorivita</taxon>
    </lineage>
</organism>
<dbReference type="SMART" id="SM01321">
    <property type="entry name" value="Y1_Tnp"/>
    <property type="match status" value="1"/>
</dbReference>
<dbReference type="NCBIfam" id="NF033573">
    <property type="entry name" value="transpos_IS200"/>
    <property type="match status" value="1"/>
</dbReference>
<gene>
    <name evidence="2" type="primary">tnpA</name>
    <name evidence="3" type="ORF">VZD24_01575</name>
    <name evidence="2" type="ORF">VZD85_01785</name>
</gene>
<dbReference type="RefSeq" id="WP_342686514.1">
    <property type="nucleotide sequence ID" value="NZ_JAZBJM010000001.1"/>
</dbReference>
<dbReference type="Gene3D" id="3.30.70.1290">
    <property type="entry name" value="Transposase IS200-like"/>
    <property type="match status" value="1"/>
</dbReference>
<accession>A0AB35YPK1</accession>
<evidence type="ECO:0000259" key="1">
    <source>
        <dbReference type="SMART" id="SM01321"/>
    </source>
</evidence>
<dbReference type="GO" id="GO:0003677">
    <property type="term" value="F:DNA binding"/>
    <property type="evidence" value="ECO:0007669"/>
    <property type="project" value="InterPro"/>
</dbReference>
<dbReference type="GO" id="GO:0004803">
    <property type="term" value="F:transposase activity"/>
    <property type="evidence" value="ECO:0007669"/>
    <property type="project" value="InterPro"/>
</dbReference>
<proteinExistence type="predicted"/>
<dbReference type="InterPro" id="IPR036515">
    <property type="entry name" value="Transposase_17_sf"/>
</dbReference>
<sequence>MSVGTFSQIYIQVVFAVKGRNSLILPAWEDELYKYITGTVQNKNQKMLAINGVHDHIHFLIGMKPSCCLSDLVREVKKSSNKFMNEKKFMNYKFEWQVGFGAFSYSHSVLDNVIGYIQNQKEHHKKQSFKEEYTLFLKKFNVEFKEDYLFEWIE</sequence>
<dbReference type="GO" id="GO:0006313">
    <property type="term" value="P:DNA transposition"/>
    <property type="evidence" value="ECO:0007669"/>
    <property type="project" value="InterPro"/>
</dbReference>
<evidence type="ECO:0000313" key="3">
    <source>
        <dbReference type="EMBL" id="MEM0572192.1"/>
    </source>
</evidence>
<dbReference type="EMBL" id="JBANCF010000001">
    <property type="protein sequence ID" value="MEM0572192.1"/>
    <property type="molecule type" value="Genomic_DNA"/>
</dbReference>
<name>A0AB35YPK1_9FLAO</name>